<evidence type="ECO:0000256" key="1">
    <source>
        <dbReference type="SAM" id="SignalP"/>
    </source>
</evidence>
<comment type="caution">
    <text evidence="2">The sequence shown here is derived from an EMBL/GenBank/DDBJ whole genome shotgun (WGS) entry which is preliminary data.</text>
</comment>
<feature type="signal peptide" evidence="1">
    <location>
        <begin position="1"/>
        <end position="21"/>
    </location>
</feature>
<gene>
    <name evidence="2" type="ORF">CVLEPA_LOCUS15149</name>
</gene>
<organism evidence="2 3">
    <name type="scientific">Clavelina lepadiformis</name>
    <name type="common">Light-bulb sea squirt</name>
    <name type="synonym">Ascidia lepadiformis</name>
    <dbReference type="NCBI Taxonomy" id="159417"/>
    <lineage>
        <taxon>Eukaryota</taxon>
        <taxon>Metazoa</taxon>
        <taxon>Chordata</taxon>
        <taxon>Tunicata</taxon>
        <taxon>Ascidiacea</taxon>
        <taxon>Aplousobranchia</taxon>
        <taxon>Clavelinidae</taxon>
        <taxon>Clavelina</taxon>
    </lineage>
</organism>
<dbReference type="Proteomes" id="UP001642483">
    <property type="component" value="Unassembled WGS sequence"/>
</dbReference>
<proteinExistence type="predicted"/>
<keyword evidence="3" id="KW-1185">Reference proteome</keyword>
<evidence type="ECO:0000313" key="2">
    <source>
        <dbReference type="EMBL" id="CAK8684152.1"/>
    </source>
</evidence>
<feature type="chain" id="PRO_5047514675" evidence="1">
    <location>
        <begin position="22"/>
        <end position="79"/>
    </location>
</feature>
<reference evidence="2 3" key="1">
    <citation type="submission" date="2024-02" db="EMBL/GenBank/DDBJ databases">
        <authorList>
            <person name="Daric V."/>
            <person name="Darras S."/>
        </authorList>
    </citation>
    <scope>NUCLEOTIDE SEQUENCE [LARGE SCALE GENOMIC DNA]</scope>
</reference>
<keyword evidence="1" id="KW-0732">Signal</keyword>
<accession>A0ABP0FX25</accession>
<protein>
    <submittedName>
        <fullName evidence="2">Uncharacterized protein</fullName>
    </submittedName>
</protein>
<name>A0ABP0FX25_CLALP</name>
<dbReference type="EMBL" id="CAWYQH010000097">
    <property type="protein sequence ID" value="CAK8684152.1"/>
    <property type="molecule type" value="Genomic_DNA"/>
</dbReference>
<sequence>MMKTFLVLLVLFLLILHIGREGNVAGQKKTKKCVNIFCVTVRNGSYLSNCNMFRYPWSKACRRCQRKHCRTNSFWYRPG</sequence>
<evidence type="ECO:0000313" key="3">
    <source>
        <dbReference type="Proteomes" id="UP001642483"/>
    </source>
</evidence>